<sequence length="37" mass="4195">MELSAPSNFYARAIKKMRHAGGHDADMLVGFSFLRRL</sequence>
<comment type="caution">
    <text evidence="1">The sequence shown here is derived from an EMBL/GenBank/DDBJ whole genome shotgun (WGS) entry which is preliminary data.</text>
</comment>
<evidence type="ECO:0000313" key="1">
    <source>
        <dbReference type="EMBL" id="EDS92574.1"/>
    </source>
</evidence>
<organism evidence="1 2">
    <name type="scientific">Escherichia albertii (strain TW07627)</name>
    <dbReference type="NCBI Taxonomy" id="502347"/>
    <lineage>
        <taxon>Bacteria</taxon>
        <taxon>Pseudomonadati</taxon>
        <taxon>Pseudomonadota</taxon>
        <taxon>Gammaproteobacteria</taxon>
        <taxon>Enterobacterales</taxon>
        <taxon>Enterobacteriaceae</taxon>
        <taxon>Escherichia</taxon>
    </lineage>
</organism>
<gene>
    <name evidence="1" type="ORF">ESCAB7627_1692</name>
</gene>
<proteinExistence type="predicted"/>
<accession>A0ABC9NQK4</accession>
<dbReference type="AlphaFoldDB" id="A0ABC9NQK4"/>
<name>A0ABC9NQK4_ESCAT</name>
<dbReference type="Proteomes" id="UP000003042">
    <property type="component" value="Unassembled WGS sequence"/>
</dbReference>
<reference evidence="1 2" key="1">
    <citation type="submission" date="2008-02" db="EMBL/GenBank/DDBJ databases">
        <title>Annotation of Escherichia albertii TW07627.</title>
        <authorList>
            <person name="Sutton G."/>
            <person name="Whittam T.S."/>
            <person name="Sebastian Y."/>
        </authorList>
    </citation>
    <scope>NUCLEOTIDE SEQUENCE [LARGE SCALE GENOMIC DNA]</scope>
    <source>
        <strain evidence="1 2">TW07627</strain>
    </source>
</reference>
<dbReference type="EMBL" id="ABKX01000003">
    <property type="protein sequence ID" value="EDS92574.1"/>
    <property type="molecule type" value="Genomic_DNA"/>
</dbReference>
<evidence type="ECO:0000313" key="2">
    <source>
        <dbReference type="Proteomes" id="UP000003042"/>
    </source>
</evidence>
<protein>
    <submittedName>
        <fullName evidence="1">Uncharacterized protein</fullName>
    </submittedName>
</protein>